<dbReference type="KEGG" id="malk:MalAC0309_1695"/>
<dbReference type="SUPFAM" id="SSF55874">
    <property type="entry name" value="ATPase domain of HSP90 chaperone/DNA topoisomerase II/histidine kinase"/>
    <property type="match status" value="1"/>
</dbReference>
<dbReference type="Gene3D" id="3.30.565.10">
    <property type="entry name" value="Histidine kinase-like ATPase, C-terminal domain"/>
    <property type="match status" value="1"/>
</dbReference>
<gene>
    <name evidence="12" type="ORF">MalAC0309_1695</name>
</gene>
<dbReference type="OrthoDB" id="227596at2"/>
<reference evidence="12 13" key="2">
    <citation type="submission" date="2016-01" db="EMBL/GenBank/DDBJ databases">
        <title>Microcella alkaliphila JAM AC0309 whole genome shotgun sequence.</title>
        <authorList>
            <person name="Kurata A."/>
            <person name="Hirose Y."/>
            <person name="Kishimoto N."/>
            <person name="Kobayashi T."/>
        </authorList>
    </citation>
    <scope>NUCLEOTIDE SEQUENCE [LARGE SCALE GENOMIC DNA]</scope>
    <source>
        <strain evidence="12 13">JAM AC0309</strain>
    </source>
</reference>
<dbReference type="GO" id="GO:0016020">
    <property type="term" value="C:membrane"/>
    <property type="evidence" value="ECO:0007669"/>
    <property type="project" value="InterPro"/>
</dbReference>
<evidence type="ECO:0000313" key="13">
    <source>
        <dbReference type="Proteomes" id="UP000218965"/>
    </source>
</evidence>
<keyword evidence="10" id="KW-1133">Transmembrane helix</keyword>
<dbReference type="PANTHER" id="PTHR24421:SF10">
    <property type="entry name" value="NITRATE_NITRITE SENSOR PROTEIN NARQ"/>
    <property type="match status" value="1"/>
</dbReference>
<keyword evidence="4" id="KW-0808">Transferase</keyword>
<keyword evidence="5" id="KW-0547">Nucleotide-binding</keyword>
<dbReference type="EMBL" id="AP017315">
    <property type="protein sequence ID" value="BAU32543.1"/>
    <property type="molecule type" value="Genomic_DNA"/>
</dbReference>
<evidence type="ECO:0000256" key="6">
    <source>
        <dbReference type="ARBA" id="ARBA00022777"/>
    </source>
</evidence>
<keyword evidence="10" id="KW-0472">Membrane</keyword>
<dbReference type="Gene3D" id="1.20.5.1930">
    <property type="match status" value="1"/>
</dbReference>
<feature type="transmembrane region" description="Helical" evidence="10">
    <location>
        <begin position="143"/>
        <end position="165"/>
    </location>
</feature>
<dbReference type="CDD" id="cd16917">
    <property type="entry name" value="HATPase_UhpB-NarQ-NarX-like"/>
    <property type="match status" value="1"/>
</dbReference>
<dbReference type="InterPro" id="IPR050482">
    <property type="entry name" value="Sensor_HK_TwoCompSys"/>
</dbReference>
<evidence type="ECO:0000256" key="2">
    <source>
        <dbReference type="ARBA" id="ARBA00012438"/>
    </source>
</evidence>
<feature type="transmembrane region" description="Helical" evidence="10">
    <location>
        <begin position="95"/>
        <end position="112"/>
    </location>
</feature>
<keyword evidence="3" id="KW-0597">Phosphoprotein</keyword>
<evidence type="ECO:0000256" key="9">
    <source>
        <dbReference type="SAM" id="MobiDB-lite"/>
    </source>
</evidence>
<dbReference type="GO" id="GO:0046983">
    <property type="term" value="F:protein dimerization activity"/>
    <property type="evidence" value="ECO:0007669"/>
    <property type="project" value="InterPro"/>
</dbReference>
<accession>A0A0U5BE81</accession>
<reference evidence="13" key="1">
    <citation type="submission" date="2015-12" db="EMBL/GenBank/DDBJ databases">
        <authorList>
            <person name="Shamseldin A."/>
            <person name="Moawad H."/>
            <person name="Abd El-Rahim W.M."/>
            <person name="Sadowsky M.J."/>
        </authorList>
    </citation>
    <scope>NUCLEOTIDE SEQUENCE [LARGE SCALE GENOMIC DNA]</scope>
    <source>
        <strain evidence="13">JAM AC0309</strain>
    </source>
</reference>
<feature type="transmembrane region" description="Helical" evidence="10">
    <location>
        <begin position="41"/>
        <end position="62"/>
    </location>
</feature>
<keyword evidence="7" id="KW-0067">ATP-binding</keyword>
<dbReference type="Pfam" id="PF07730">
    <property type="entry name" value="HisKA_3"/>
    <property type="match status" value="1"/>
</dbReference>
<protein>
    <recommendedName>
        <fullName evidence="2">histidine kinase</fullName>
        <ecNumber evidence="2">2.7.13.3</ecNumber>
    </recommendedName>
</protein>
<evidence type="ECO:0000256" key="8">
    <source>
        <dbReference type="ARBA" id="ARBA00023012"/>
    </source>
</evidence>
<dbReference type="InterPro" id="IPR036890">
    <property type="entry name" value="HATPase_C_sf"/>
</dbReference>
<keyword evidence="8" id="KW-0902">Two-component regulatory system</keyword>
<name>A0A0U5BE81_9MICO</name>
<comment type="catalytic activity">
    <reaction evidence="1">
        <text>ATP + protein L-histidine = ADP + protein N-phospho-L-histidine.</text>
        <dbReference type="EC" id="2.7.13.3"/>
    </reaction>
</comment>
<dbReference type="GO" id="GO:0000155">
    <property type="term" value="F:phosphorelay sensor kinase activity"/>
    <property type="evidence" value="ECO:0007669"/>
    <property type="project" value="InterPro"/>
</dbReference>
<evidence type="ECO:0000256" key="3">
    <source>
        <dbReference type="ARBA" id="ARBA00022553"/>
    </source>
</evidence>
<keyword evidence="10" id="KW-0812">Transmembrane</keyword>
<feature type="transmembrane region" description="Helical" evidence="10">
    <location>
        <begin position="118"/>
        <end position="136"/>
    </location>
</feature>
<dbReference type="AlphaFoldDB" id="A0A0U5BE81"/>
<dbReference type="Proteomes" id="UP000218965">
    <property type="component" value="Chromosome"/>
</dbReference>
<evidence type="ECO:0000256" key="4">
    <source>
        <dbReference type="ARBA" id="ARBA00022679"/>
    </source>
</evidence>
<evidence type="ECO:0000256" key="7">
    <source>
        <dbReference type="ARBA" id="ARBA00022840"/>
    </source>
</evidence>
<evidence type="ECO:0000256" key="1">
    <source>
        <dbReference type="ARBA" id="ARBA00000085"/>
    </source>
</evidence>
<dbReference type="PANTHER" id="PTHR24421">
    <property type="entry name" value="NITRATE/NITRITE SENSOR PROTEIN NARX-RELATED"/>
    <property type="match status" value="1"/>
</dbReference>
<feature type="transmembrane region" description="Helical" evidence="10">
    <location>
        <begin position="171"/>
        <end position="195"/>
    </location>
</feature>
<proteinExistence type="predicted"/>
<feature type="domain" description="Signal transduction histidine kinase subgroup 3 dimerisation and phosphoacceptor" evidence="11">
    <location>
        <begin position="230"/>
        <end position="296"/>
    </location>
</feature>
<feature type="transmembrane region" description="Helical" evidence="10">
    <location>
        <begin position="68"/>
        <end position="88"/>
    </location>
</feature>
<organism evidence="12 13">
    <name type="scientific">Microcella alkaliphila</name>
    <dbReference type="NCBI Taxonomy" id="279828"/>
    <lineage>
        <taxon>Bacteria</taxon>
        <taxon>Bacillati</taxon>
        <taxon>Actinomycetota</taxon>
        <taxon>Actinomycetes</taxon>
        <taxon>Micrococcales</taxon>
        <taxon>Microbacteriaceae</taxon>
        <taxon>Microcella</taxon>
    </lineage>
</organism>
<evidence type="ECO:0000313" key="12">
    <source>
        <dbReference type="EMBL" id="BAU32543.1"/>
    </source>
</evidence>
<dbReference type="InterPro" id="IPR011712">
    <property type="entry name" value="Sig_transdc_His_kin_sub3_dim/P"/>
</dbReference>
<sequence>MKARIRADERGAFRATRRFAMRSVTLMFDRIVTWFTPQRAALLRFSLEIALGASFTIAVLLNQQWWGGASHTIGNALVAFALGAGVALHRIRPHYALAGLGFAVLGVLLAALSGASATPLTIVGAAVIVFGAAAYGTPLARNVALGISLVAAVSLVLAFALGSAFSGNTSIFYVASRIIELLIWPLLAMLPWVLGELVRNIRNRRTLSAAVETVSTERDAALTRADLEAERTRVARDVHDIVAHSLTVVIAQADGARYATTADSPAAADAFGAIAQTARDALADVRTLLTELRHTQESGPQPGLANLDALFESFRDSGLELTVHEFGDRGRLTDARELALYRIAQESLTNALRHGDGAATLDLDWGDATVDLLVTNVAAAPAPATTDAAVTVVKHGDHQPERGHGIDGMRERSILAGGEFSIHEGATYRVRARLPREPLEHPRSEARDSEDVVTEVHA</sequence>
<feature type="region of interest" description="Disordered" evidence="9">
    <location>
        <begin position="439"/>
        <end position="458"/>
    </location>
</feature>
<evidence type="ECO:0000259" key="11">
    <source>
        <dbReference type="Pfam" id="PF07730"/>
    </source>
</evidence>
<keyword evidence="6 12" id="KW-0418">Kinase</keyword>
<evidence type="ECO:0000256" key="10">
    <source>
        <dbReference type="SAM" id="Phobius"/>
    </source>
</evidence>
<dbReference type="EC" id="2.7.13.3" evidence="2"/>
<evidence type="ECO:0000256" key="5">
    <source>
        <dbReference type="ARBA" id="ARBA00022741"/>
    </source>
</evidence>
<dbReference type="GO" id="GO:0005524">
    <property type="term" value="F:ATP binding"/>
    <property type="evidence" value="ECO:0007669"/>
    <property type="project" value="UniProtKB-KW"/>
</dbReference>